<dbReference type="InterPro" id="IPR011692">
    <property type="entry name" value="Stress_up-reg_Nod19"/>
</dbReference>
<reference evidence="3 4" key="1">
    <citation type="submission" date="2020-09" db="EMBL/GenBank/DDBJ databases">
        <title>De no assembly of potato wild relative species, Solanum commersonii.</title>
        <authorList>
            <person name="Cho K."/>
        </authorList>
    </citation>
    <scope>NUCLEOTIDE SEQUENCE [LARGE SCALE GENOMIC DNA]</scope>
    <source>
        <strain evidence="3">LZ3.2</strain>
        <tissue evidence="3">Leaf</tissue>
    </source>
</reference>
<dbReference type="Proteomes" id="UP000824120">
    <property type="component" value="Chromosome 12"/>
</dbReference>
<proteinExistence type="predicted"/>
<sequence>MSASSNYQLFSLVSILLLITIDRSSQSQATQENDVKSGVFLSPAFVLEPGSVSHKFYYNIGFPKGHIAIKNFDAEGIDEARNLVPLYETYLHHWGYVVESCATSVANVDCTHTKKIGVIFPSGGDPIYGVAHQHIGGTGMALHGEDGRVIYSSLPIYGKGKEPGNEAGYIVGMSSCYPRPGSIKLSEGETITLLSNYSNDQRHTGVFSLFYLLVAEPSLKHNSILHSADGTGEIVILQNAVGALVVFGIALLVCAVVIYQRRNTRDQDGYEFVYTDLRFSPIGDFGP</sequence>
<dbReference type="EMBL" id="JACXVP010000012">
    <property type="protein sequence ID" value="KAG5572503.1"/>
    <property type="molecule type" value="Genomic_DNA"/>
</dbReference>
<evidence type="ECO:0000313" key="4">
    <source>
        <dbReference type="Proteomes" id="UP000824120"/>
    </source>
</evidence>
<keyword evidence="1" id="KW-0812">Transmembrane</keyword>
<gene>
    <name evidence="3" type="ORF">H5410_062269</name>
</gene>
<dbReference type="AlphaFoldDB" id="A0A9J5WB16"/>
<keyword evidence="2" id="KW-0732">Signal</keyword>
<evidence type="ECO:0000313" key="3">
    <source>
        <dbReference type="EMBL" id="KAG5572503.1"/>
    </source>
</evidence>
<dbReference type="OrthoDB" id="1412409at2759"/>
<evidence type="ECO:0000256" key="1">
    <source>
        <dbReference type="SAM" id="Phobius"/>
    </source>
</evidence>
<protein>
    <submittedName>
        <fullName evidence="3">Uncharacterized protein</fullName>
    </submittedName>
</protein>
<dbReference type="Pfam" id="PF07712">
    <property type="entry name" value="SURNod19"/>
    <property type="match status" value="2"/>
</dbReference>
<comment type="caution">
    <text evidence="3">The sequence shown here is derived from an EMBL/GenBank/DDBJ whole genome shotgun (WGS) entry which is preliminary data.</text>
</comment>
<feature type="signal peptide" evidence="2">
    <location>
        <begin position="1"/>
        <end position="27"/>
    </location>
</feature>
<feature type="transmembrane region" description="Helical" evidence="1">
    <location>
        <begin position="240"/>
        <end position="259"/>
    </location>
</feature>
<dbReference type="PANTHER" id="PTHR33390:SF9">
    <property type="entry name" value="STRESS UP-REGULATED NOD 19 PROTEIN"/>
    <property type="match status" value="1"/>
</dbReference>
<keyword evidence="1" id="KW-1133">Transmembrane helix</keyword>
<accession>A0A9J5WB16</accession>
<feature type="chain" id="PRO_5039886427" evidence="2">
    <location>
        <begin position="28"/>
        <end position="287"/>
    </location>
</feature>
<keyword evidence="1" id="KW-0472">Membrane</keyword>
<dbReference type="PANTHER" id="PTHR33390">
    <property type="entry name" value="STRESS UP-REGULATED NOD 19 PROTEIN"/>
    <property type="match status" value="1"/>
</dbReference>
<organism evidence="3 4">
    <name type="scientific">Solanum commersonii</name>
    <name type="common">Commerson's wild potato</name>
    <name type="synonym">Commerson's nightshade</name>
    <dbReference type="NCBI Taxonomy" id="4109"/>
    <lineage>
        <taxon>Eukaryota</taxon>
        <taxon>Viridiplantae</taxon>
        <taxon>Streptophyta</taxon>
        <taxon>Embryophyta</taxon>
        <taxon>Tracheophyta</taxon>
        <taxon>Spermatophyta</taxon>
        <taxon>Magnoliopsida</taxon>
        <taxon>eudicotyledons</taxon>
        <taxon>Gunneridae</taxon>
        <taxon>Pentapetalae</taxon>
        <taxon>asterids</taxon>
        <taxon>lamiids</taxon>
        <taxon>Solanales</taxon>
        <taxon>Solanaceae</taxon>
        <taxon>Solanoideae</taxon>
        <taxon>Solaneae</taxon>
        <taxon>Solanum</taxon>
    </lineage>
</organism>
<keyword evidence="4" id="KW-1185">Reference proteome</keyword>
<evidence type="ECO:0000256" key="2">
    <source>
        <dbReference type="SAM" id="SignalP"/>
    </source>
</evidence>
<name>A0A9J5WB16_SOLCO</name>